<gene>
    <name evidence="2" type="ORF">VFH_VI079240</name>
</gene>
<feature type="compositionally biased region" description="Acidic residues" evidence="1">
    <location>
        <begin position="101"/>
        <end position="112"/>
    </location>
</feature>
<proteinExistence type="predicted"/>
<dbReference type="AlphaFoldDB" id="A0AAV1B7M3"/>
<evidence type="ECO:0000313" key="3">
    <source>
        <dbReference type="Proteomes" id="UP001157006"/>
    </source>
</evidence>
<dbReference type="Proteomes" id="UP001157006">
    <property type="component" value="Chromosome 6"/>
</dbReference>
<reference evidence="2 3" key="1">
    <citation type="submission" date="2023-01" db="EMBL/GenBank/DDBJ databases">
        <authorList>
            <person name="Kreplak J."/>
        </authorList>
    </citation>
    <scope>NUCLEOTIDE SEQUENCE [LARGE SCALE GENOMIC DNA]</scope>
</reference>
<evidence type="ECO:0000256" key="1">
    <source>
        <dbReference type="SAM" id="MobiDB-lite"/>
    </source>
</evidence>
<feature type="compositionally biased region" description="Basic and acidic residues" evidence="1">
    <location>
        <begin position="80"/>
        <end position="100"/>
    </location>
</feature>
<protein>
    <submittedName>
        <fullName evidence="2">Uncharacterized protein</fullName>
    </submittedName>
</protein>
<dbReference type="EMBL" id="OX451741">
    <property type="protein sequence ID" value="CAI8617488.1"/>
    <property type="molecule type" value="Genomic_DNA"/>
</dbReference>
<evidence type="ECO:0000313" key="2">
    <source>
        <dbReference type="EMBL" id="CAI8617488.1"/>
    </source>
</evidence>
<name>A0AAV1B7M3_VICFA</name>
<accession>A0AAV1B7M3</accession>
<sequence length="112" mass="13257">MRHEPHLFRRSSVFAVTTSAKSPDQPLSRRSIFQPEQTIIEVSKRDLPTREIRWFFNYAVGAEKSKKVMREENQQWKESVAERRFLKMEEGDNTDKAERAEDGDEKVEEADR</sequence>
<organism evidence="2 3">
    <name type="scientific">Vicia faba</name>
    <name type="common">Broad bean</name>
    <name type="synonym">Faba vulgaris</name>
    <dbReference type="NCBI Taxonomy" id="3906"/>
    <lineage>
        <taxon>Eukaryota</taxon>
        <taxon>Viridiplantae</taxon>
        <taxon>Streptophyta</taxon>
        <taxon>Embryophyta</taxon>
        <taxon>Tracheophyta</taxon>
        <taxon>Spermatophyta</taxon>
        <taxon>Magnoliopsida</taxon>
        <taxon>eudicotyledons</taxon>
        <taxon>Gunneridae</taxon>
        <taxon>Pentapetalae</taxon>
        <taxon>rosids</taxon>
        <taxon>fabids</taxon>
        <taxon>Fabales</taxon>
        <taxon>Fabaceae</taxon>
        <taxon>Papilionoideae</taxon>
        <taxon>50 kb inversion clade</taxon>
        <taxon>NPAAA clade</taxon>
        <taxon>Hologalegina</taxon>
        <taxon>IRL clade</taxon>
        <taxon>Fabeae</taxon>
        <taxon>Vicia</taxon>
    </lineage>
</organism>
<feature type="region of interest" description="Disordered" evidence="1">
    <location>
        <begin position="80"/>
        <end position="112"/>
    </location>
</feature>
<keyword evidence="3" id="KW-1185">Reference proteome</keyword>